<dbReference type="AlphaFoldDB" id="A0AAE4G4Q6"/>
<dbReference type="EMBL" id="JAVRAA010000001">
    <property type="protein sequence ID" value="MDT0335677.1"/>
    <property type="molecule type" value="Genomic_DNA"/>
</dbReference>
<evidence type="ECO:0000256" key="1">
    <source>
        <dbReference type="SAM" id="MobiDB-lite"/>
    </source>
</evidence>
<feature type="region of interest" description="Disordered" evidence="1">
    <location>
        <begin position="1"/>
        <end position="56"/>
    </location>
</feature>
<accession>A0AAE4G4Q6</accession>
<name>A0AAE4G4Q6_9BURK</name>
<sequence>MNEMKEMAAFRPESPTIRPSEHNKPLQHEANGLFSVPARGKPCKSGSKGPSGMAGVAIKRPFDHTRQQKVHSVRCNKIGFYLSRVTKLTFCCQESALTWLFIPFLG</sequence>
<proteinExistence type="predicted"/>
<reference evidence="2" key="1">
    <citation type="submission" date="2023-02" db="EMBL/GenBank/DDBJ databases">
        <title>Description of Herbaspirillum huttiense subsp. nephrolepsisexaltata and Herbaspirillum huttiense subsp. lycopersicon.</title>
        <authorList>
            <person name="Poudel M."/>
            <person name="Sharma A."/>
            <person name="Goss E."/>
            <person name="Tapia J.H."/>
            <person name="Harmon C.M."/>
            <person name="Jones J.B."/>
        </authorList>
    </citation>
    <scope>NUCLEOTIDE SEQUENCE</scope>
    <source>
        <strain evidence="2">NC40101</strain>
    </source>
</reference>
<gene>
    <name evidence="2" type="ORF">RJN63_02460</name>
</gene>
<evidence type="ECO:0000313" key="2">
    <source>
        <dbReference type="EMBL" id="MDT0335677.1"/>
    </source>
</evidence>
<dbReference type="RefSeq" id="WP_310837058.1">
    <property type="nucleotide sequence ID" value="NZ_JAVLSM010000005.1"/>
</dbReference>
<protein>
    <submittedName>
        <fullName evidence="2">Uncharacterized protein</fullName>
    </submittedName>
</protein>
<organism evidence="2">
    <name type="scientific">Herbaspirillum huttiense subsp. nephrolepidis</name>
    <dbReference type="NCBI Taxonomy" id="3075126"/>
    <lineage>
        <taxon>Bacteria</taxon>
        <taxon>Pseudomonadati</taxon>
        <taxon>Pseudomonadota</taxon>
        <taxon>Betaproteobacteria</taxon>
        <taxon>Burkholderiales</taxon>
        <taxon>Oxalobacteraceae</taxon>
        <taxon>Herbaspirillum</taxon>
    </lineage>
</organism>
<comment type="caution">
    <text evidence="2">The sequence shown here is derived from an EMBL/GenBank/DDBJ whole genome shotgun (WGS) entry which is preliminary data.</text>
</comment>